<evidence type="ECO:0000256" key="2">
    <source>
        <dbReference type="ARBA" id="ARBA00022692"/>
    </source>
</evidence>
<dbReference type="InterPro" id="IPR009637">
    <property type="entry name" value="GPR107/GPR108-like"/>
</dbReference>
<evidence type="ECO:0000256" key="4">
    <source>
        <dbReference type="ARBA" id="ARBA00022989"/>
    </source>
</evidence>
<gene>
    <name evidence="9" type="ORF">ACHHYP_12011</name>
</gene>
<comment type="caution">
    <text evidence="9">The sequence shown here is derived from an EMBL/GenBank/DDBJ whole genome shotgun (WGS) entry which is preliminary data.</text>
</comment>
<keyword evidence="10" id="KW-1185">Reference proteome</keyword>
<evidence type="ECO:0000313" key="9">
    <source>
        <dbReference type="EMBL" id="OQR85288.1"/>
    </source>
</evidence>
<dbReference type="GO" id="GO:0016020">
    <property type="term" value="C:membrane"/>
    <property type="evidence" value="ECO:0007669"/>
    <property type="project" value="UniProtKB-SubCell"/>
</dbReference>
<feature type="signal peptide" evidence="7">
    <location>
        <begin position="1"/>
        <end position="17"/>
    </location>
</feature>
<feature type="domain" description="GOST seven transmembrane" evidence="8">
    <location>
        <begin position="158"/>
        <end position="371"/>
    </location>
</feature>
<keyword evidence="3 7" id="KW-0732">Signal</keyword>
<dbReference type="PANTHER" id="PTHR21229:SF2">
    <property type="entry name" value="RE59932P"/>
    <property type="match status" value="1"/>
</dbReference>
<protein>
    <submittedName>
        <fullName evidence="9">Transmembrane protein</fullName>
    </submittedName>
</protein>
<evidence type="ECO:0000259" key="8">
    <source>
        <dbReference type="Pfam" id="PF06814"/>
    </source>
</evidence>
<feature type="transmembrane region" description="Helical" evidence="6">
    <location>
        <begin position="157"/>
        <end position="177"/>
    </location>
</feature>
<name>A0A1V9YHU7_ACHHY</name>
<dbReference type="EMBL" id="JNBR01001733">
    <property type="protein sequence ID" value="OQR85288.1"/>
    <property type="molecule type" value="Genomic_DNA"/>
</dbReference>
<evidence type="ECO:0000313" key="10">
    <source>
        <dbReference type="Proteomes" id="UP000243579"/>
    </source>
</evidence>
<dbReference type="PANTHER" id="PTHR21229">
    <property type="entry name" value="LUNG SEVEN TRANSMEMBRANE RECEPTOR"/>
    <property type="match status" value="1"/>
</dbReference>
<accession>A0A1V9YHU7</accession>
<dbReference type="Pfam" id="PF06814">
    <property type="entry name" value="GOST_TM"/>
    <property type="match status" value="1"/>
</dbReference>
<keyword evidence="4 6" id="KW-1133">Transmembrane helix</keyword>
<dbReference type="OrthoDB" id="29657at2759"/>
<dbReference type="GO" id="GO:0005794">
    <property type="term" value="C:Golgi apparatus"/>
    <property type="evidence" value="ECO:0007669"/>
    <property type="project" value="TreeGrafter"/>
</dbReference>
<keyword evidence="5 6" id="KW-0472">Membrane</keyword>
<evidence type="ECO:0000256" key="5">
    <source>
        <dbReference type="ARBA" id="ARBA00023136"/>
    </source>
</evidence>
<evidence type="ECO:0000256" key="6">
    <source>
        <dbReference type="SAM" id="Phobius"/>
    </source>
</evidence>
<keyword evidence="2 6" id="KW-0812">Transmembrane</keyword>
<sequence>MRWVHLLVAAVMPLAAALKQDWVFEDETRRQFLVERFAFDADGHLDAELHIAPTSQRPKSSILFVHEDELMEDAAAYFQRPNDASVCILDAQRAALRMDFDDESTWKLATSIDRAGFYYVLFAHCGPIDTSVSFSMKAIFKNPDGNYLSAGDASVPLIYLLMSMIFLTFALHWSRVLHANQDHIHHIHYMMAVLIFVKALCLFAESMRFYYMKAHGDTLTSWNVIYYVFMFLKGMMLFVVILLIGTGWSLLKPHLTKYEKHVIFVVLLLQVVNNIAVVVLQESSIGTQAWVGWISFSRASRLVRRDVMHLIDIVCCCAILFPIVSSIRHLRQTAETDGKAHINLQKLMQFRSFYIAVVTYVYFTRIALYLLAASLPFYCTWISVLVGEMAALAFYGVTGWKFQPQSQNPYLALQTNVPLDEFGLDDDEDFDFAKA</sequence>
<evidence type="ECO:0000256" key="1">
    <source>
        <dbReference type="ARBA" id="ARBA00004141"/>
    </source>
</evidence>
<evidence type="ECO:0000256" key="3">
    <source>
        <dbReference type="ARBA" id="ARBA00022729"/>
    </source>
</evidence>
<comment type="subcellular location">
    <subcellularLocation>
        <location evidence="1">Membrane</location>
        <topology evidence="1">Multi-pass membrane protein</topology>
    </subcellularLocation>
</comment>
<dbReference type="InterPro" id="IPR053937">
    <property type="entry name" value="GOST_TM"/>
</dbReference>
<feature type="transmembrane region" description="Helical" evidence="6">
    <location>
        <begin position="378"/>
        <end position="397"/>
    </location>
</feature>
<feature type="transmembrane region" description="Helical" evidence="6">
    <location>
        <begin position="262"/>
        <end position="280"/>
    </location>
</feature>
<feature type="chain" id="PRO_5012438646" evidence="7">
    <location>
        <begin position="18"/>
        <end position="435"/>
    </location>
</feature>
<dbReference type="Proteomes" id="UP000243579">
    <property type="component" value="Unassembled WGS sequence"/>
</dbReference>
<feature type="transmembrane region" description="Helical" evidence="6">
    <location>
        <begin position="189"/>
        <end position="212"/>
    </location>
</feature>
<feature type="transmembrane region" description="Helical" evidence="6">
    <location>
        <begin position="353"/>
        <end position="372"/>
    </location>
</feature>
<reference evidence="9 10" key="1">
    <citation type="journal article" date="2014" name="Genome Biol. Evol.">
        <title>The secreted proteins of Achlya hypogyna and Thraustotheca clavata identify the ancestral oomycete secretome and reveal gene acquisitions by horizontal gene transfer.</title>
        <authorList>
            <person name="Misner I."/>
            <person name="Blouin N."/>
            <person name="Leonard G."/>
            <person name="Richards T.A."/>
            <person name="Lane C.E."/>
        </authorList>
    </citation>
    <scope>NUCLEOTIDE SEQUENCE [LARGE SCALE GENOMIC DNA]</scope>
    <source>
        <strain evidence="9 10">ATCC 48635</strain>
    </source>
</reference>
<dbReference type="AlphaFoldDB" id="A0A1V9YHU7"/>
<organism evidence="9 10">
    <name type="scientific">Achlya hypogyna</name>
    <name type="common">Oomycete</name>
    <name type="synonym">Protoachlya hypogyna</name>
    <dbReference type="NCBI Taxonomy" id="1202772"/>
    <lineage>
        <taxon>Eukaryota</taxon>
        <taxon>Sar</taxon>
        <taxon>Stramenopiles</taxon>
        <taxon>Oomycota</taxon>
        <taxon>Saprolegniomycetes</taxon>
        <taxon>Saprolegniales</taxon>
        <taxon>Achlyaceae</taxon>
        <taxon>Achlya</taxon>
    </lineage>
</organism>
<proteinExistence type="predicted"/>
<evidence type="ECO:0000256" key="7">
    <source>
        <dbReference type="SAM" id="SignalP"/>
    </source>
</evidence>
<feature type="transmembrane region" description="Helical" evidence="6">
    <location>
        <begin position="224"/>
        <end position="250"/>
    </location>
</feature>
<feature type="transmembrane region" description="Helical" evidence="6">
    <location>
        <begin position="307"/>
        <end position="324"/>
    </location>
</feature>